<keyword evidence="1" id="KW-0812">Transmembrane</keyword>
<dbReference type="OrthoDB" id="9786029at2"/>
<protein>
    <recommendedName>
        <fullName evidence="2">DUF2062 domain-containing protein</fullName>
    </recommendedName>
</protein>
<evidence type="ECO:0000313" key="3">
    <source>
        <dbReference type="EMBL" id="ESK51554.1"/>
    </source>
</evidence>
<gene>
    <name evidence="3" type="ORF">P255_02077</name>
</gene>
<dbReference type="EMBL" id="AYEU01000006">
    <property type="protein sequence ID" value="ESK51554.1"/>
    <property type="molecule type" value="Genomic_DNA"/>
</dbReference>
<sequence>MVKQLLQSWLPSPEQVSSMKMMKLFGKHTANPLLWYVNRKSICKAIFIGSFFGLLPIPFHSIFIVLAVLLLEINLPVSLALAWLSNPFTLVPILYIGFWFGTKIYQVHMIDKAMLMGVMHQIVNWIEHFGHGHIDFSLAKILLTGLIVEALLVAIVLYIVTLVLWRWSVIRTWHKRHHQFPL</sequence>
<dbReference type="AlphaFoldDB" id="V2VUW9"/>
<dbReference type="RefSeq" id="WP_004901871.1">
    <property type="nucleotide sequence ID" value="NZ_BBTI01000011.1"/>
</dbReference>
<feature type="transmembrane region" description="Helical" evidence="1">
    <location>
        <begin position="113"/>
        <end position="129"/>
    </location>
</feature>
<dbReference type="STRING" id="396323.VH98_09860"/>
<accession>V2VUW9</accession>
<dbReference type="PANTHER" id="PTHR40547:SF1">
    <property type="entry name" value="SLL0298 PROTEIN"/>
    <property type="match status" value="1"/>
</dbReference>
<evidence type="ECO:0000313" key="4">
    <source>
        <dbReference type="Proteomes" id="UP000018418"/>
    </source>
</evidence>
<name>V2VUW9_9GAMM</name>
<comment type="caution">
    <text evidence="3">The sequence shown here is derived from an EMBL/GenBank/DDBJ whole genome shotgun (WGS) entry which is preliminary data.</text>
</comment>
<feature type="transmembrane region" description="Helical" evidence="1">
    <location>
        <begin position="45"/>
        <end position="71"/>
    </location>
</feature>
<reference evidence="3 4" key="1">
    <citation type="submission" date="2013-10" db="EMBL/GenBank/DDBJ databases">
        <title>The Genome Sequence of Acinetobacter brisouii CIP 110357.</title>
        <authorList>
            <consortium name="The Broad Institute Genomics Platform"/>
            <consortium name="The Broad Institute Genome Sequencing Center for Infectious Disease"/>
            <person name="Cerqueira G."/>
            <person name="Feldgarden M."/>
            <person name="Courvalin P."/>
            <person name="Grillot-Courvalin C."/>
            <person name="Clermont D."/>
            <person name="Rocha E."/>
            <person name="Yoon E.-J."/>
            <person name="Nemec A."/>
            <person name="Young S.K."/>
            <person name="Zeng Q."/>
            <person name="Gargeya S."/>
            <person name="Fitzgerald M."/>
            <person name="Abouelleil A."/>
            <person name="Alvarado L."/>
            <person name="Berlin A.M."/>
            <person name="Chapman S.B."/>
            <person name="Gainer-Dewar J."/>
            <person name="Goldberg J."/>
            <person name="Gnerre S."/>
            <person name="Griggs A."/>
            <person name="Gujja S."/>
            <person name="Hansen M."/>
            <person name="Howarth C."/>
            <person name="Imamovic A."/>
            <person name="Ireland A."/>
            <person name="Larimer J."/>
            <person name="McCowan C."/>
            <person name="Murphy C."/>
            <person name="Pearson M."/>
            <person name="Poon T.W."/>
            <person name="Priest M."/>
            <person name="Roberts A."/>
            <person name="Saif S."/>
            <person name="Shea T."/>
            <person name="Sykes S."/>
            <person name="Wortman J."/>
            <person name="Nusbaum C."/>
            <person name="Birren B."/>
        </authorList>
    </citation>
    <scope>NUCLEOTIDE SEQUENCE [LARGE SCALE GENOMIC DNA]</scope>
    <source>
        <strain evidence="3 4">CIP 110357</strain>
    </source>
</reference>
<evidence type="ECO:0000256" key="1">
    <source>
        <dbReference type="SAM" id="Phobius"/>
    </source>
</evidence>
<feature type="domain" description="DUF2062" evidence="2">
    <location>
        <begin position="23"/>
        <end position="174"/>
    </location>
</feature>
<feature type="transmembrane region" description="Helical" evidence="1">
    <location>
        <begin position="77"/>
        <end position="101"/>
    </location>
</feature>
<keyword evidence="1" id="KW-1133">Transmembrane helix</keyword>
<organism evidence="3 4">
    <name type="scientific">Acinetobacter brisouii CIP 110357</name>
    <dbReference type="NCBI Taxonomy" id="1341683"/>
    <lineage>
        <taxon>Bacteria</taxon>
        <taxon>Pseudomonadati</taxon>
        <taxon>Pseudomonadota</taxon>
        <taxon>Gammaproteobacteria</taxon>
        <taxon>Moraxellales</taxon>
        <taxon>Moraxellaceae</taxon>
        <taxon>Acinetobacter</taxon>
    </lineage>
</organism>
<feature type="transmembrane region" description="Helical" evidence="1">
    <location>
        <begin position="141"/>
        <end position="165"/>
    </location>
</feature>
<evidence type="ECO:0000259" key="2">
    <source>
        <dbReference type="Pfam" id="PF09835"/>
    </source>
</evidence>
<dbReference type="PATRIC" id="fig|1341683.3.peg.2057"/>
<keyword evidence="4" id="KW-1185">Reference proteome</keyword>
<dbReference type="Pfam" id="PF09835">
    <property type="entry name" value="DUF2062"/>
    <property type="match status" value="1"/>
</dbReference>
<dbReference type="Proteomes" id="UP000018418">
    <property type="component" value="Unassembled WGS sequence"/>
</dbReference>
<dbReference type="HOGENOM" id="CLU_102912_3_0_6"/>
<proteinExistence type="predicted"/>
<keyword evidence="1" id="KW-0472">Membrane</keyword>
<dbReference type="InterPro" id="IPR018639">
    <property type="entry name" value="DUF2062"/>
</dbReference>
<dbReference type="PANTHER" id="PTHR40547">
    <property type="entry name" value="SLL0298 PROTEIN"/>
    <property type="match status" value="1"/>
</dbReference>